<keyword evidence="4" id="KW-1185">Reference proteome</keyword>
<dbReference type="AlphaFoldDB" id="A0AAD6X9T2"/>
<dbReference type="InterPro" id="IPR001841">
    <property type="entry name" value="Znf_RING"/>
</dbReference>
<keyword evidence="1" id="KW-0863">Zinc-finger</keyword>
<evidence type="ECO:0000313" key="3">
    <source>
        <dbReference type="EMBL" id="KAJ7041932.1"/>
    </source>
</evidence>
<dbReference type="EMBL" id="JARJCM010000014">
    <property type="protein sequence ID" value="KAJ7041932.1"/>
    <property type="molecule type" value="Genomic_DNA"/>
</dbReference>
<accession>A0AAD6X9T2</accession>
<dbReference type="Proteomes" id="UP001218188">
    <property type="component" value="Unassembled WGS sequence"/>
</dbReference>
<dbReference type="Pfam" id="PF13639">
    <property type="entry name" value="zf-RING_2"/>
    <property type="match status" value="1"/>
</dbReference>
<dbReference type="GO" id="GO:0008270">
    <property type="term" value="F:zinc ion binding"/>
    <property type="evidence" value="ECO:0007669"/>
    <property type="project" value="UniProtKB-KW"/>
</dbReference>
<reference evidence="3" key="1">
    <citation type="submission" date="2023-03" db="EMBL/GenBank/DDBJ databases">
        <title>Massive genome expansion in bonnet fungi (Mycena s.s.) driven by repeated elements and novel gene families across ecological guilds.</title>
        <authorList>
            <consortium name="Lawrence Berkeley National Laboratory"/>
            <person name="Harder C.B."/>
            <person name="Miyauchi S."/>
            <person name="Viragh M."/>
            <person name="Kuo A."/>
            <person name="Thoen E."/>
            <person name="Andreopoulos B."/>
            <person name="Lu D."/>
            <person name="Skrede I."/>
            <person name="Drula E."/>
            <person name="Henrissat B."/>
            <person name="Morin E."/>
            <person name="Kohler A."/>
            <person name="Barry K."/>
            <person name="LaButti K."/>
            <person name="Morin E."/>
            <person name="Salamov A."/>
            <person name="Lipzen A."/>
            <person name="Mereny Z."/>
            <person name="Hegedus B."/>
            <person name="Baldrian P."/>
            <person name="Stursova M."/>
            <person name="Weitz H."/>
            <person name="Taylor A."/>
            <person name="Grigoriev I.V."/>
            <person name="Nagy L.G."/>
            <person name="Martin F."/>
            <person name="Kauserud H."/>
        </authorList>
    </citation>
    <scope>NUCLEOTIDE SEQUENCE</scope>
    <source>
        <strain evidence="3">CBHHK200</strain>
    </source>
</reference>
<dbReference type="Gene3D" id="3.30.40.10">
    <property type="entry name" value="Zinc/RING finger domain, C3HC4 (zinc finger)"/>
    <property type="match status" value="1"/>
</dbReference>
<comment type="caution">
    <text evidence="3">The sequence shown here is derived from an EMBL/GenBank/DDBJ whole genome shotgun (WGS) entry which is preliminary data.</text>
</comment>
<dbReference type="SMART" id="SM00184">
    <property type="entry name" value="RING"/>
    <property type="match status" value="1"/>
</dbReference>
<keyword evidence="1" id="KW-0479">Metal-binding</keyword>
<evidence type="ECO:0000259" key="2">
    <source>
        <dbReference type="PROSITE" id="PS50089"/>
    </source>
</evidence>
<evidence type="ECO:0000313" key="4">
    <source>
        <dbReference type="Proteomes" id="UP001218188"/>
    </source>
</evidence>
<proteinExistence type="predicted"/>
<organism evidence="3 4">
    <name type="scientific">Mycena alexandri</name>
    <dbReference type="NCBI Taxonomy" id="1745969"/>
    <lineage>
        <taxon>Eukaryota</taxon>
        <taxon>Fungi</taxon>
        <taxon>Dikarya</taxon>
        <taxon>Basidiomycota</taxon>
        <taxon>Agaricomycotina</taxon>
        <taxon>Agaricomycetes</taxon>
        <taxon>Agaricomycetidae</taxon>
        <taxon>Agaricales</taxon>
        <taxon>Marasmiineae</taxon>
        <taxon>Mycenaceae</taxon>
        <taxon>Mycena</taxon>
    </lineage>
</organism>
<evidence type="ECO:0000256" key="1">
    <source>
        <dbReference type="PROSITE-ProRule" id="PRU00175"/>
    </source>
</evidence>
<dbReference type="InterPro" id="IPR013083">
    <property type="entry name" value="Znf_RING/FYVE/PHD"/>
</dbReference>
<dbReference type="PROSITE" id="PS50089">
    <property type="entry name" value="ZF_RING_2"/>
    <property type="match status" value="1"/>
</dbReference>
<keyword evidence="1" id="KW-0862">Zinc</keyword>
<protein>
    <recommendedName>
        <fullName evidence="2">RING-type domain-containing protein</fullName>
    </recommendedName>
</protein>
<feature type="domain" description="RING-type" evidence="2">
    <location>
        <begin position="233"/>
        <end position="272"/>
    </location>
</feature>
<gene>
    <name evidence="3" type="ORF">C8F04DRAFT_1252414</name>
</gene>
<dbReference type="SUPFAM" id="SSF57850">
    <property type="entry name" value="RING/U-box"/>
    <property type="match status" value="1"/>
</dbReference>
<sequence>MDASTRRASVKGAADNPILLDENGRVVDSFSKSSSRGDCGNPILLDESRRVVESFGSNGHFTSHYHHEHNGNNNGNGNHGVSRHLYRTLYGAGRRLVIFGGPPSLIGRSTRATASISSAPRAAAAAASTSRASASTAPGAALAARARTLALRLQVNTLASAAPANDDNALRIPRPPLIRIGPPSLSQTRFRRWPREVLIRGWRAPREEPLDENSLYVGPLRPPEFAGGDNHLCGICLNILSHPVLSPCQHHHYCYVCIRQWLECSWRCPNCRHRMMSPPKPDNAREQAICAEHPTWSDPSTVTFSWRGLKFPQNPNWSVPETP</sequence>
<name>A0AAD6X9T2_9AGAR</name>